<accession>A0A1M5XHF9</accession>
<sequence>MKKEDFNVMANIKTLEKLKSQLLYIVADFFGILTKGSSVAQETILQCISSGIIIFYFIGEKLGYSYSTIDENIRKNLIVGISENDELEKEDKSLSRLNSHISKRN</sequence>
<dbReference type="OrthoDB" id="2381770at2"/>
<dbReference type="Pfam" id="PF12643">
    <property type="entry name" value="MazG-like"/>
    <property type="match status" value="1"/>
</dbReference>
<gene>
    <name evidence="1" type="ORF">SAMN02745207_03638</name>
</gene>
<evidence type="ECO:0000313" key="1">
    <source>
        <dbReference type="EMBL" id="SHH98944.1"/>
    </source>
</evidence>
<dbReference type="AlphaFoldDB" id="A0A1M5XHF9"/>
<dbReference type="Proteomes" id="UP000184447">
    <property type="component" value="Unassembled WGS sequence"/>
</dbReference>
<evidence type="ECO:0000313" key="2">
    <source>
        <dbReference type="Proteomes" id="UP000184447"/>
    </source>
</evidence>
<dbReference type="EMBL" id="FQXM01000029">
    <property type="protein sequence ID" value="SHH98944.1"/>
    <property type="molecule type" value="Genomic_DNA"/>
</dbReference>
<organism evidence="1 2">
    <name type="scientific">Clostridium grantii DSM 8605</name>
    <dbReference type="NCBI Taxonomy" id="1121316"/>
    <lineage>
        <taxon>Bacteria</taxon>
        <taxon>Bacillati</taxon>
        <taxon>Bacillota</taxon>
        <taxon>Clostridia</taxon>
        <taxon>Eubacteriales</taxon>
        <taxon>Clostridiaceae</taxon>
        <taxon>Clostridium</taxon>
    </lineage>
</organism>
<dbReference type="STRING" id="1121316.SAMN02745207_03638"/>
<proteinExistence type="predicted"/>
<dbReference type="InterPro" id="IPR025984">
    <property type="entry name" value="DCTPP"/>
</dbReference>
<protein>
    <submittedName>
        <fullName evidence="1">MazG-like family protein</fullName>
    </submittedName>
</protein>
<keyword evidence="2" id="KW-1185">Reference proteome</keyword>
<dbReference type="RefSeq" id="WP_073340344.1">
    <property type="nucleotide sequence ID" value="NZ_FQXM01000029.1"/>
</dbReference>
<reference evidence="1 2" key="1">
    <citation type="submission" date="2016-11" db="EMBL/GenBank/DDBJ databases">
        <authorList>
            <person name="Jaros S."/>
            <person name="Januszkiewicz K."/>
            <person name="Wedrychowicz H."/>
        </authorList>
    </citation>
    <scope>NUCLEOTIDE SEQUENCE [LARGE SCALE GENOMIC DNA]</scope>
    <source>
        <strain evidence="1 2">DSM 8605</strain>
    </source>
</reference>
<dbReference type="GO" id="GO:0009143">
    <property type="term" value="P:nucleoside triphosphate catabolic process"/>
    <property type="evidence" value="ECO:0007669"/>
    <property type="project" value="InterPro"/>
</dbReference>
<dbReference type="GO" id="GO:0047429">
    <property type="term" value="F:nucleoside triphosphate diphosphatase activity"/>
    <property type="evidence" value="ECO:0007669"/>
    <property type="project" value="InterPro"/>
</dbReference>
<name>A0A1M5XHF9_9CLOT</name>